<dbReference type="AlphaFoldDB" id="A0A6I3IBZ8"/>
<feature type="binding site" evidence="3">
    <location>
        <position position="96"/>
    </location>
    <ligand>
        <name>Zn(2+)</name>
        <dbReference type="ChEBI" id="CHEBI:29105"/>
        <label>1</label>
    </ligand>
</feature>
<dbReference type="EMBL" id="WLVL01000019">
    <property type="protein sequence ID" value="MTB71422.1"/>
    <property type="molecule type" value="Genomic_DNA"/>
</dbReference>
<feature type="binding site" evidence="4">
    <location>
        <position position="232"/>
    </location>
    <ligand>
        <name>allantoate</name>
        <dbReference type="ChEBI" id="CHEBI:17536"/>
    </ligand>
</feature>
<keyword evidence="3" id="KW-0862">Zinc</keyword>
<dbReference type="Pfam" id="PF01546">
    <property type="entry name" value="Peptidase_M20"/>
    <property type="match status" value="1"/>
</dbReference>
<dbReference type="InterPro" id="IPR010158">
    <property type="entry name" value="Amidase_Cbmase"/>
</dbReference>
<evidence type="ECO:0000313" key="5">
    <source>
        <dbReference type="EMBL" id="MTB71422.1"/>
    </source>
</evidence>
<keyword evidence="3" id="KW-0479">Metal-binding</keyword>
<feature type="binding site" evidence="3">
    <location>
        <position position="389"/>
    </location>
    <ligand>
        <name>Zn(2+)</name>
        <dbReference type="ChEBI" id="CHEBI:29105"/>
        <label>2</label>
    </ligand>
</feature>
<protein>
    <submittedName>
        <fullName evidence="5">Allantoate amidohydrolase</fullName>
    </submittedName>
</protein>
<dbReference type="NCBIfam" id="TIGR01879">
    <property type="entry name" value="hydantase"/>
    <property type="match status" value="1"/>
</dbReference>
<accession>A0A6I3IBZ8</accession>
<dbReference type="SUPFAM" id="SSF53187">
    <property type="entry name" value="Zn-dependent exopeptidases"/>
    <property type="match status" value="1"/>
</dbReference>
<feature type="binding site" evidence="3">
    <location>
        <position position="207"/>
    </location>
    <ligand>
        <name>Zn(2+)</name>
        <dbReference type="ChEBI" id="CHEBI:29105"/>
        <label>1</label>
    </ligand>
</feature>
<feature type="binding site" evidence="3">
    <location>
        <position position="107"/>
    </location>
    <ligand>
        <name>Zn(2+)</name>
        <dbReference type="ChEBI" id="CHEBI:29105"/>
        <label>2</label>
    </ligand>
</feature>
<dbReference type="PANTHER" id="PTHR32494:SF5">
    <property type="entry name" value="ALLANTOATE AMIDOHYDROLASE"/>
    <property type="match status" value="1"/>
</dbReference>
<dbReference type="GO" id="GO:0016813">
    <property type="term" value="F:hydrolase activity, acting on carbon-nitrogen (but not peptide) bonds, in linear amidines"/>
    <property type="evidence" value="ECO:0007669"/>
    <property type="project" value="InterPro"/>
</dbReference>
<keyword evidence="2 5" id="KW-0378">Hydrolase</keyword>
<comment type="similarity">
    <text evidence="1">Belongs to the peptidase M20 family.</text>
</comment>
<organism evidence="5 6">
    <name type="scientific">Arsenicicoccus cauae</name>
    <dbReference type="NCBI Taxonomy" id="2663847"/>
    <lineage>
        <taxon>Bacteria</taxon>
        <taxon>Bacillati</taxon>
        <taxon>Actinomycetota</taxon>
        <taxon>Actinomycetes</taxon>
        <taxon>Micrococcales</taxon>
        <taxon>Intrasporangiaceae</taxon>
        <taxon>Arsenicicoccus</taxon>
    </lineage>
</organism>
<evidence type="ECO:0000256" key="1">
    <source>
        <dbReference type="ARBA" id="ARBA00006153"/>
    </source>
</evidence>
<evidence type="ECO:0000256" key="4">
    <source>
        <dbReference type="PIRSR" id="PIRSR001235-2"/>
    </source>
</evidence>
<evidence type="ECO:0000256" key="2">
    <source>
        <dbReference type="ARBA" id="ARBA00022801"/>
    </source>
</evidence>
<dbReference type="InterPro" id="IPR002933">
    <property type="entry name" value="Peptidase_M20"/>
</dbReference>
<dbReference type="RefSeq" id="WP_154592750.1">
    <property type="nucleotide sequence ID" value="NZ_WLVL01000019.1"/>
</dbReference>
<evidence type="ECO:0000313" key="6">
    <source>
        <dbReference type="Proteomes" id="UP000431092"/>
    </source>
</evidence>
<dbReference type="GO" id="GO:0046872">
    <property type="term" value="F:metal ion binding"/>
    <property type="evidence" value="ECO:0007669"/>
    <property type="project" value="UniProtKB-KW"/>
</dbReference>
<evidence type="ECO:0000256" key="3">
    <source>
        <dbReference type="PIRSR" id="PIRSR001235-1"/>
    </source>
</evidence>
<feature type="binding site" evidence="4">
    <location>
        <position position="303"/>
    </location>
    <ligand>
        <name>allantoate</name>
        <dbReference type="ChEBI" id="CHEBI:17536"/>
    </ligand>
</feature>
<dbReference type="Gene3D" id="3.30.70.360">
    <property type="match status" value="1"/>
</dbReference>
<gene>
    <name evidence="5" type="ORF">GGG17_05455</name>
</gene>
<dbReference type="Proteomes" id="UP000431092">
    <property type="component" value="Unassembled WGS sequence"/>
</dbReference>
<dbReference type="InterPro" id="IPR036264">
    <property type="entry name" value="Bact_exopeptidase_dim_dom"/>
</dbReference>
<sequence>MSTPTASQTAAHGPAHAELDRLWAELAPVGRDGVTGGYRRFAWTREDATLREWFAGECARRGLEVVEDRAGNQWAWWGDVDAARARGVQGVAIGSHLDSVPDGGAYDGPLGVVTALATVDALRAAGHEPTVPIGVVNFVDEEGARFGVACIGSRVMTGAMAPERALGLRDHDGVTLAEALRAAGRDPDAIGRDDEALARVGTFVELHVEQGRGLADLDRPVAVGTAIWPHGRWRLDLVGQANHAGTTRLEDRDDPMLRLASAILTARTAATAHGCVATIGKTRVVPGGVNAIPSAVTAWLDARGPVEADVREVVEAVARDSGTRPAAEPLCESWTPETTFDADLAARLSALLDDAPLLGTGAGHDAGILANAGIPTAMLYVRNPTGVSHAPDEHADVADCHAGLDALATVVADLGRRTAGPAGG</sequence>
<feature type="binding site" evidence="3">
    <location>
        <position position="107"/>
    </location>
    <ligand>
        <name>Zn(2+)</name>
        <dbReference type="ChEBI" id="CHEBI:29105"/>
        <label>1</label>
    </ligand>
</feature>
<dbReference type="SUPFAM" id="SSF55031">
    <property type="entry name" value="Bacterial exopeptidase dimerisation domain"/>
    <property type="match status" value="1"/>
</dbReference>
<feature type="binding site" evidence="3">
    <location>
        <position position="142"/>
    </location>
    <ligand>
        <name>Zn(2+)</name>
        <dbReference type="ChEBI" id="CHEBI:29105"/>
        <label>2</label>
    </ligand>
</feature>
<comment type="cofactor">
    <cofactor evidence="3">
        <name>Zn(2+)</name>
        <dbReference type="ChEBI" id="CHEBI:29105"/>
    </cofactor>
    <text evidence="3">Binds 2 Zn(2+) ions per subunit.</text>
</comment>
<feature type="binding site" evidence="4">
    <location>
        <position position="290"/>
    </location>
    <ligand>
        <name>allantoate</name>
        <dbReference type="ChEBI" id="CHEBI:17536"/>
    </ligand>
</feature>
<comment type="caution">
    <text evidence="5">The sequence shown here is derived from an EMBL/GenBank/DDBJ whole genome shotgun (WGS) entry which is preliminary data.</text>
</comment>
<proteinExistence type="inferred from homology"/>
<dbReference type="PANTHER" id="PTHR32494">
    <property type="entry name" value="ALLANTOATE DEIMINASE-RELATED"/>
    <property type="match status" value="1"/>
</dbReference>
<name>A0A6I3IBZ8_9MICO</name>
<dbReference type="Gene3D" id="3.40.630.10">
    <property type="entry name" value="Zn peptidases"/>
    <property type="match status" value="1"/>
</dbReference>
<dbReference type="NCBIfam" id="NF006770">
    <property type="entry name" value="PRK09290.1-4"/>
    <property type="match status" value="1"/>
</dbReference>
<keyword evidence="6" id="KW-1185">Reference proteome</keyword>
<dbReference type="PIRSF" id="PIRSF001235">
    <property type="entry name" value="Amidase_carbamoylase"/>
    <property type="match status" value="1"/>
</dbReference>
<reference evidence="5 6" key="1">
    <citation type="submission" date="2019-11" db="EMBL/GenBank/DDBJ databases">
        <title>Whole genome sequencing identifies a novel species of the genus Arsenicicoccus isolated from human blood.</title>
        <authorList>
            <person name="Jeong J.H."/>
            <person name="Kweon O.J."/>
            <person name="Kim H.R."/>
            <person name="Kim T.-H."/>
            <person name="Ha S.-M."/>
            <person name="Lee M.-K."/>
        </authorList>
    </citation>
    <scope>NUCLEOTIDE SEQUENCE [LARGE SCALE GENOMIC DNA]</scope>
    <source>
        <strain evidence="5 6">MKL-02</strain>
    </source>
</reference>